<evidence type="ECO:0000313" key="8">
    <source>
        <dbReference type="EMBL" id="GMI73599.1"/>
    </source>
</evidence>
<gene>
    <name evidence="8" type="ORF">HRI_001029200</name>
</gene>
<feature type="region of interest" description="Disordered" evidence="6">
    <location>
        <begin position="69"/>
        <end position="91"/>
    </location>
</feature>
<dbReference type="InterPro" id="IPR016177">
    <property type="entry name" value="DNA-bd_dom_sf"/>
</dbReference>
<keyword evidence="4" id="KW-0804">Transcription</keyword>
<dbReference type="Gene3D" id="3.30.890.10">
    <property type="entry name" value="Methyl-cpg-binding Protein 2, Chain A"/>
    <property type="match status" value="1"/>
</dbReference>
<keyword evidence="9" id="KW-1185">Reference proteome</keyword>
<evidence type="ECO:0000313" key="9">
    <source>
        <dbReference type="Proteomes" id="UP001165190"/>
    </source>
</evidence>
<dbReference type="Proteomes" id="UP001165190">
    <property type="component" value="Unassembled WGS sequence"/>
</dbReference>
<keyword evidence="2" id="KW-0805">Transcription regulation</keyword>
<proteinExistence type="predicted"/>
<evidence type="ECO:0000256" key="1">
    <source>
        <dbReference type="ARBA" id="ARBA00004123"/>
    </source>
</evidence>
<keyword evidence="3" id="KW-0238">DNA-binding</keyword>
<evidence type="ECO:0000256" key="5">
    <source>
        <dbReference type="ARBA" id="ARBA00023242"/>
    </source>
</evidence>
<dbReference type="EMBL" id="BSYR01000010">
    <property type="protein sequence ID" value="GMI73599.1"/>
    <property type="molecule type" value="Genomic_DNA"/>
</dbReference>
<comment type="caution">
    <text evidence="8">The sequence shown here is derived from an EMBL/GenBank/DDBJ whole genome shotgun (WGS) entry which is preliminary data.</text>
</comment>
<comment type="subcellular location">
    <subcellularLocation>
        <location evidence="1">Nucleus</location>
    </subcellularLocation>
</comment>
<name>A0A9W7H9U6_HIBTR</name>
<accession>A0A9W7H9U6</accession>
<feature type="region of interest" description="Disordered" evidence="6">
    <location>
        <begin position="113"/>
        <end position="144"/>
    </location>
</feature>
<dbReference type="GO" id="GO:0003677">
    <property type="term" value="F:DNA binding"/>
    <property type="evidence" value="ECO:0007669"/>
    <property type="project" value="UniProtKB-KW"/>
</dbReference>
<dbReference type="SUPFAM" id="SSF54171">
    <property type="entry name" value="DNA-binding domain"/>
    <property type="match status" value="1"/>
</dbReference>
<dbReference type="AlphaFoldDB" id="A0A9W7H9U6"/>
<evidence type="ECO:0000256" key="6">
    <source>
        <dbReference type="SAM" id="MobiDB-lite"/>
    </source>
</evidence>
<feature type="domain" description="MBD" evidence="7">
    <location>
        <begin position="1"/>
        <end position="69"/>
    </location>
</feature>
<evidence type="ECO:0000256" key="4">
    <source>
        <dbReference type="ARBA" id="ARBA00023163"/>
    </source>
</evidence>
<protein>
    <recommendedName>
        <fullName evidence="7">MBD domain-containing protein</fullName>
    </recommendedName>
</protein>
<dbReference type="OrthoDB" id="912322at2759"/>
<evidence type="ECO:0000256" key="3">
    <source>
        <dbReference type="ARBA" id="ARBA00023125"/>
    </source>
</evidence>
<dbReference type="InterPro" id="IPR001739">
    <property type="entry name" value="Methyl_CpG_DNA-bd"/>
</dbReference>
<keyword evidence="5" id="KW-0539">Nucleus</keyword>
<evidence type="ECO:0000256" key="2">
    <source>
        <dbReference type="ARBA" id="ARBA00023015"/>
    </source>
</evidence>
<dbReference type="GO" id="GO:0005634">
    <property type="term" value="C:nucleus"/>
    <property type="evidence" value="ECO:0007669"/>
    <property type="project" value="UniProtKB-SubCell"/>
</dbReference>
<reference evidence="8" key="1">
    <citation type="submission" date="2023-05" db="EMBL/GenBank/DDBJ databases">
        <title>Genome and transcriptome analyses reveal genes involved in the formation of fine ridges on petal epidermal cells in Hibiscus trionum.</title>
        <authorList>
            <person name="Koshimizu S."/>
            <person name="Masuda S."/>
            <person name="Ishii T."/>
            <person name="Shirasu K."/>
            <person name="Hoshino A."/>
            <person name="Arita M."/>
        </authorList>
    </citation>
    <scope>NUCLEOTIDE SEQUENCE</scope>
    <source>
        <strain evidence="8">Hamamatsu line</strain>
    </source>
</reference>
<dbReference type="PROSITE" id="PS50982">
    <property type="entry name" value="MBD"/>
    <property type="match status" value="1"/>
</dbReference>
<organism evidence="8 9">
    <name type="scientific">Hibiscus trionum</name>
    <name type="common">Flower of an hour</name>
    <dbReference type="NCBI Taxonomy" id="183268"/>
    <lineage>
        <taxon>Eukaryota</taxon>
        <taxon>Viridiplantae</taxon>
        <taxon>Streptophyta</taxon>
        <taxon>Embryophyta</taxon>
        <taxon>Tracheophyta</taxon>
        <taxon>Spermatophyta</taxon>
        <taxon>Magnoliopsida</taxon>
        <taxon>eudicotyledons</taxon>
        <taxon>Gunneridae</taxon>
        <taxon>Pentapetalae</taxon>
        <taxon>rosids</taxon>
        <taxon>malvids</taxon>
        <taxon>Malvales</taxon>
        <taxon>Malvaceae</taxon>
        <taxon>Malvoideae</taxon>
        <taxon>Hibiscus</taxon>
    </lineage>
</organism>
<evidence type="ECO:0000259" key="7">
    <source>
        <dbReference type="PROSITE" id="PS50982"/>
    </source>
</evidence>
<sequence>MAGKDSSGPIPDRWMLVVKKQKDGSSLSYYTCPESGQKFYSYEDLMRYVNYANPSELSVYADDFHPLKPVRKSKKRANTPEPSEKISDSDDSIFALSPIAPLDDFLDEMSSVEFDKQSASGKTKLEKIPTPNEGCMGKAKKQKK</sequence>